<dbReference type="PANTHER" id="PTHR43289">
    <property type="entry name" value="MITOGEN-ACTIVATED PROTEIN KINASE KINASE KINASE 20-RELATED"/>
    <property type="match status" value="1"/>
</dbReference>
<dbReference type="Gene3D" id="3.30.200.20">
    <property type="entry name" value="Phosphorylase Kinase, domain 1"/>
    <property type="match status" value="1"/>
</dbReference>
<keyword evidence="2 5" id="KW-0547">Nucleotide-binding</keyword>
<dbReference type="PANTHER" id="PTHR43289:SF34">
    <property type="entry name" value="SERINE_THREONINE-PROTEIN KINASE YBDM-RELATED"/>
    <property type="match status" value="1"/>
</dbReference>
<proteinExistence type="predicted"/>
<evidence type="ECO:0000256" key="5">
    <source>
        <dbReference type="PROSITE-ProRule" id="PRU10141"/>
    </source>
</evidence>
<evidence type="ECO:0000256" key="4">
    <source>
        <dbReference type="ARBA" id="ARBA00022840"/>
    </source>
</evidence>
<accession>A0A9X3YGX7</accession>
<dbReference type="SUPFAM" id="SSF48452">
    <property type="entry name" value="TPR-like"/>
    <property type="match status" value="2"/>
</dbReference>
<dbReference type="InterPro" id="IPR008271">
    <property type="entry name" value="Ser/Thr_kinase_AS"/>
</dbReference>
<dbReference type="GO" id="GO:0005524">
    <property type="term" value="F:ATP binding"/>
    <property type="evidence" value="ECO:0007669"/>
    <property type="project" value="UniProtKB-UniRule"/>
</dbReference>
<dbReference type="InterPro" id="IPR011990">
    <property type="entry name" value="TPR-like_helical_dom_sf"/>
</dbReference>
<dbReference type="Gene3D" id="1.25.40.10">
    <property type="entry name" value="Tetratricopeptide repeat domain"/>
    <property type="match status" value="2"/>
</dbReference>
<evidence type="ECO:0000313" key="7">
    <source>
        <dbReference type="EMBL" id="MDC8012099.1"/>
    </source>
</evidence>
<dbReference type="PROSITE" id="PS00108">
    <property type="entry name" value="PROTEIN_KINASE_ST"/>
    <property type="match status" value="1"/>
</dbReference>
<dbReference type="GO" id="GO:0004674">
    <property type="term" value="F:protein serine/threonine kinase activity"/>
    <property type="evidence" value="ECO:0007669"/>
    <property type="project" value="TreeGrafter"/>
</dbReference>
<name>A0A9X3YGX7_9GAMM</name>
<gene>
    <name evidence="7" type="ORF">OD750_006015</name>
</gene>
<evidence type="ECO:0000256" key="1">
    <source>
        <dbReference type="ARBA" id="ARBA00022679"/>
    </source>
</evidence>
<evidence type="ECO:0000313" key="8">
    <source>
        <dbReference type="Proteomes" id="UP001139971"/>
    </source>
</evidence>
<dbReference type="CDD" id="cd14014">
    <property type="entry name" value="STKc_PknB_like"/>
    <property type="match status" value="1"/>
</dbReference>
<reference evidence="7" key="1">
    <citation type="submission" date="2023-02" db="EMBL/GenBank/DDBJ databases">
        <title>Tahibacter soli sp. nov. isolated from soil.</title>
        <authorList>
            <person name="Baek J.H."/>
            <person name="Lee J.K."/>
            <person name="Choi D.G."/>
            <person name="Jeon C.O."/>
        </authorList>
    </citation>
    <scope>NUCLEOTIDE SEQUENCE</scope>
    <source>
        <strain evidence="7">BL</strain>
    </source>
</reference>
<evidence type="ECO:0000256" key="3">
    <source>
        <dbReference type="ARBA" id="ARBA00022777"/>
    </source>
</evidence>
<dbReference type="InterPro" id="IPR000719">
    <property type="entry name" value="Prot_kinase_dom"/>
</dbReference>
<protein>
    <submittedName>
        <fullName evidence="7">Serine/threonine-protein kinase</fullName>
    </submittedName>
</protein>
<sequence length="803" mass="87052">MAADDAARAAYRAQKEALQALLALTGEERAAALAALAARDAALARIVEARLAAAGEPEPANDREREAAPPSIARYRVHGEIGRGGMGRVWLAQRADDADAQKLAIKQVRADLSDAETQRRFEAERRILSRLDHPHIVPLVDAGRDADGRPFLVTPYVEGTTIDAYADAHALDVRARVALVRDVVAALAHAHEHLIVHRDLKPANVLVDTTGRVRLLDFGIAKMLDAATEPTAAGHSLMTLRYAAPEQIAGDRLGVGCDLYAAGVLLYELLAGHSPYAQHREPAALIHAIANTPAPPLPRRDRRGERLPRDLAAIVEKLLRKRPEERYRSAESLADELDRWLAGQPVQALAGERGYRAQRWLRRRWPWVAAAAILLGLGIFHTVRLDRQLAVTQRERDKANAIAEFFYSLFKDAAPKAARDGEITARALLDVGDARLDALERESKSPQAVAALMVEVARARNHLGQPARTVDLGERAAAILRREDAPVALADALRAAAVGHYKLDHKREYLERSREALAVLEGAGATDDKLYAGLLGNVGLAHFMLGEYDAAWRYADRTVALAGEKLPEGRSAYVNALANAGGMAMVAGDQARAYRLLEVAEREARLIEPRAPDQELFVARNLAAVARESGKLDEARERYDTLVAGSRAFHGEGHADLISALMGRGETALAQARHDDAARDLDDARAQGARAYPAGHGQLLDIDGLRAFVLLERGDLAAARALLEANATARAGEAIVEAQPRLEAVALARTRCASASNEEMKAAFAGLEAAKNISAWQKAMAQRWRDACVPNPLPRARLGERAG</sequence>
<evidence type="ECO:0000259" key="6">
    <source>
        <dbReference type="PROSITE" id="PS50011"/>
    </source>
</evidence>
<dbReference type="PROSITE" id="PS00107">
    <property type="entry name" value="PROTEIN_KINASE_ATP"/>
    <property type="match status" value="1"/>
</dbReference>
<dbReference type="SMART" id="SM00220">
    <property type="entry name" value="S_TKc"/>
    <property type="match status" value="1"/>
</dbReference>
<dbReference type="Pfam" id="PF13424">
    <property type="entry name" value="TPR_12"/>
    <property type="match status" value="1"/>
</dbReference>
<feature type="domain" description="Protein kinase" evidence="6">
    <location>
        <begin position="75"/>
        <end position="341"/>
    </location>
</feature>
<dbReference type="SUPFAM" id="SSF56112">
    <property type="entry name" value="Protein kinase-like (PK-like)"/>
    <property type="match status" value="1"/>
</dbReference>
<keyword evidence="3 7" id="KW-0418">Kinase</keyword>
<organism evidence="7 8">
    <name type="scientific">Tahibacter soli</name>
    <dbReference type="NCBI Taxonomy" id="2983605"/>
    <lineage>
        <taxon>Bacteria</taxon>
        <taxon>Pseudomonadati</taxon>
        <taxon>Pseudomonadota</taxon>
        <taxon>Gammaproteobacteria</taxon>
        <taxon>Lysobacterales</taxon>
        <taxon>Rhodanobacteraceae</taxon>
        <taxon>Tahibacter</taxon>
    </lineage>
</organism>
<dbReference type="Proteomes" id="UP001139971">
    <property type="component" value="Unassembled WGS sequence"/>
</dbReference>
<dbReference type="Pfam" id="PF00069">
    <property type="entry name" value="Pkinase"/>
    <property type="match status" value="1"/>
</dbReference>
<comment type="caution">
    <text evidence="7">The sequence shown here is derived from an EMBL/GenBank/DDBJ whole genome shotgun (WGS) entry which is preliminary data.</text>
</comment>
<evidence type="ECO:0000256" key="2">
    <source>
        <dbReference type="ARBA" id="ARBA00022741"/>
    </source>
</evidence>
<feature type="binding site" evidence="5">
    <location>
        <position position="106"/>
    </location>
    <ligand>
        <name>ATP</name>
        <dbReference type="ChEBI" id="CHEBI:30616"/>
    </ligand>
</feature>
<dbReference type="InterPro" id="IPR017441">
    <property type="entry name" value="Protein_kinase_ATP_BS"/>
</dbReference>
<keyword evidence="8" id="KW-1185">Reference proteome</keyword>
<keyword evidence="4 5" id="KW-0067">ATP-binding</keyword>
<dbReference type="RefSeq" id="WP_263543357.1">
    <property type="nucleotide sequence ID" value="NZ_JAOVZO020000003.1"/>
</dbReference>
<dbReference type="InterPro" id="IPR011009">
    <property type="entry name" value="Kinase-like_dom_sf"/>
</dbReference>
<dbReference type="Gene3D" id="1.10.510.10">
    <property type="entry name" value="Transferase(Phosphotransferase) domain 1"/>
    <property type="match status" value="1"/>
</dbReference>
<keyword evidence="1" id="KW-0808">Transferase</keyword>
<dbReference type="AlphaFoldDB" id="A0A9X3YGX7"/>
<dbReference type="PROSITE" id="PS50011">
    <property type="entry name" value="PROTEIN_KINASE_DOM"/>
    <property type="match status" value="1"/>
</dbReference>
<dbReference type="EMBL" id="JAOVZO020000003">
    <property type="protein sequence ID" value="MDC8012099.1"/>
    <property type="molecule type" value="Genomic_DNA"/>
</dbReference>